<organism evidence="2">
    <name type="scientific">Medicago truncatula</name>
    <name type="common">Barrel medic</name>
    <name type="synonym">Medicago tribuloides</name>
    <dbReference type="NCBI Taxonomy" id="3880"/>
    <lineage>
        <taxon>Eukaryota</taxon>
        <taxon>Viridiplantae</taxon>
        <taxon>Streptophyta</taxon>
        <taxon>Embryophyta</taxon>
        <taxon>Tracheophyta</taxon>
        <taxon>Spermatophyta</taxon>
        <taxon>Magnoliopsida</taxon>
        <taxon>eudicotyledons</taxon>
        <taxon>Gunneridae</taxon>
        <taxon>Pentapetalae</taxon>
        <taxon>rosids</taxon>
        <taxon>fabids</taxon>
        <taxon>Fabales</taxon>
        <taxon>Fabaceae</taxon>
        <taxon>Papilionoideae</taxon>
        <taxon>50 kb inversion clade</taxon>
        <taxon>NPAAA clade</taxon>
        <taxon>Hologalegina</taxon>
        <taxon>IRL clade</taxon>
        <taxon>Trifolieae</taxon>
        <taxon>Medicago</taxon>
    </lineage>
</organism>
<reference evidence="2" key="1">
    <citation type="journal article" date="2018" name="Nat. Plants">
        <title>Whole-genome landscape of Medicago truncatula symbiotic genes.</title>
        <authorList>
            <person name="Pecrix Y."/>
            <person name="Gamas P."/>
            <person name="Carrere S."/>
        </authorList>
    </citation>
    <scope>NUCLEOTIDE SEQUENCE</scope>
    <source>
        <tissue evidence="2">Leaves</tissue>
    </source>
</reference>
<dbReference type="Proteomes" id="UP000265566">
    <property type="component" value="Chromosome 8"/>
</dbReference>
<feature type="transmembrane region" description="Helical" evidence="1">
    <location>
        <begin position="35"/>
        <end position="56"/>
    </location>
</feature>
<dbReference type="EMBL" id="PSQE01000008">
    <property type="protein sequence ID" value="RHN39236.1"/>
    <property type="molecule type" value="Genomic_DNA"/>
</dbReference>
<name>A0A396GCL0_MEDTR</name>
<accession>A0A396GCL0</accession>
<protein>
    <recommendedName>
        <fullName evidence="3">Transmembrane protein</fullName>
    </recommendedName>
</protein>
<dbReference type="AlphaFoldDB" id="A0A396GCL0"/>
<keyword evidence="1" id="KW-0472">Membrane</keyword>
<evidence type="ECO:0008006" key="3">
    <source>
        <dbReference type="Google" id="ProtNLM"/>
    </source>
</evidence>
<keyword evidence="1" id="KW-0812">Transmembrane</keyword>
<proteinExistence type="predicted"/>
<sequence length="99" mass="11178">MLVLLFGFLLAVATDVLLFCCFAFAAAGVFSGLPVWGFFLQLWCCAAFEFWVAAVFGRGSRFFGWFFVGSNVLGVDVRVCFWFVIRICLRHYSFDCSVV</sequence>
<evidence type="ECO:0000256" key="1">
    <source>
        <dbReference type="SAM" id="Phobius"/>
    </source>
</evidence>
<comment type="caution">
    <text evidence="2">The sequence shown here is derived from an EMBL/GenBank/DDBJ whole genome shotgun (WGS) entry which is preliminary data.</text>
</comment>
<feature type="transmembrane region" description="Helical" evidence="1">
    <location>
        <begin position="63"/>
        <end position="85"/>
    </location>
</feature>
<evidence type="ECO:0000313" key="2">
    <source>
        <dbReference type="EMBL" id="RHN39236.1"/>
    </source>
</evidence>
<gene>
    <name evidence="2" type="ORF">MtrunA17_Chr8g0341651</name>
</gene>
<dbReference type="Gramene" id="rna45240">
    <property type="protein sequence ID" value="RHN39236.1"/>
    <property type="gene ID" value="gene45240"/>
</dbReference>
<keyword evidence="1" id="KW-1133">Transmembrane helix</keyword>